<evidence type="ECO:0000256" key="1">
    <source>
        <dbReference type="SAM" id="MobiDB-lite"/>
    </source>
</evidence>
<evidence type="ECO:0000313" key="3">
    <source>
        <dbReference type="Proteomes" id="UP000317078"/>
    </source>
</evidence>
<name>A0A502GC75_9PROT</name>
<feature type="region of interest" description="Disordered" evidence="1">
    <location>
        <begin position="1"/>
        <end position="31"/>
    </location>
</feature>
<sequence>MRAAGRRLRAAGRARQARQPPSPGAPGGLFGSAAAHHVGGMGLPRTRSGLGAAILLAAAVAASPASAQERRVFQVMPGPRIVTQDLPALNDSAAIRRWLCPNGGSPMRGRPGRCDGRGVARGGSGGSDPAVAGWYADLPPASRRQVSCPAGTVPTEARANPGTVRCLPG</sequence>
<feature type="compositionally biased region" description="Basic residues" evidence="1">
    <location>
        <begin position="1"/>
        <end position="16"/>
    </location>
</feature>
<proteinExistence type="predicted"/>
<reference evidence="2 3" key="1">
    <citation type="journal article" date="2019" name="Environ. Microbiol.">
        <title>Species interactions and distinct microbial communities in high Arctic permafrost affected cryosols are associated with the CH4 and CO2 gas fluxes.</title>
        <authorList>
            <person name="Altshuler I."/>
            <person name="Hamel J."/>
            <person name="Turney S."/>
            <person name="Magnuson E."/>
            <person name="Levesque R."/>
            <person name="Greer C."/>
            <person name="Whyte L.G."/>
        </authorList>
    </citation>
    <scope>NUCLEOTIDE SEQUENCE [LARGE SCALE GENOMIC DNA]</scope>
    <source>
        <strain evidence="2 3">S9.3B</strain>
    </source>
</reference>
<protein>
    <submittedName>
        <fullName evidence="2">Uncharacterized protein</fullName>
    </submittedName>
</protein>
<dbReference type="AlphaFoldDB" id="A0A502GC75"/>
<comment type="caution">
    <text evidence="2">The sequence shown here is derived from an EMBL/GenBank/DDBJ whole genome shotgun (WGS) entry which is preliminary data.</text>
</comment>
<accession>A0A502GC75</accession>
<dbReference type="EMBL" id="RCZP01000003">
    <property type="protein sequence ID" value="TPG59555.1"/>
    <property type="molecule type" value="Genomic_DNA"/>
</dbReference>
<organism evidence="2 3">
    <name type="scientific">Muricoccus nepalensis</name>
    <dbReference type="NCBI Taxonomy" id="1854500"/>
    <lineage>
        <taxon>Bacteria</taxon>
        <taxon>Pseudomonadati</taxon>
        <taxon>Pseudomonadota</taxon>
        <taxon>Alphaproteobacteria</taxon>
        <taxon>Acetobacterales</taxon>
        <taxon>Roseomonadaceae</taxon>
        <taxon>Muricoccus</taxon>
    </lineage>
</organism>
<gene>
    <name evidence="2" type="ORF">EAH89_04755</name>
</gene>
<dbReference type="Proteomes" id="UP000317078">
    <property type="component" value="Unassembled WGS sequence"/>
</dbReference>
<evidence type="ECO:0000313" key="2">
    <source>
        <dbReference type="EMBL" id="TPG59555.1"/>
    </source>
</evidence>
<keyword evidence="3" id="KW-1185">Reference proteome</keyword>